<proteinExistence type="predicted"/>
<sequence>LLLLLFICWACLRLRSQRKADRKGVWRRSYPPFKPMTTKSPSPTSRLSSNDSMHPLKGKEEVSSTVTNGSCVSPKLHRLKAYTTPCTDGSALPTDSLWRARVLTLQPSMKLGSIVSSSSPAATSTTSLCPYEVSDDVEEIIVTPSGDSVITLATNHGISIKQWNTSVSISSLHHT</sequence>
<feature type="compositionally biased region" description="Polar residues" evidence="1">
    <location>
        <begin position="37"/>
        <end position="52"/>
    </location>
</feature>
<evidence type="ECO:0000256" key="1">
    <source>
        <dbReference type="SAM" id="MobiDB-lite"/>
    </source>
</evidence>
<dbReference type="AlphaFoldDB" id="A0A0R3VZ50"/>
<dbReference type="STRING" id="60517.A0A0R3VZ50"/>
<feature type="region of interest" description="Disordered" evidence="1">
    <location>
        <begin position="25"/>
        <end position="67"/>
    </location>
</feature>
<evidence type="ECO:0000313" key="3">
    <source>
        <dbReference type="WBParaSite" id="TASK_0000269401-mRNA-1"/>
    </source>
</evidence>
<name>A0A0R3VZ50_TAEAS</name>
<dbReference type="WBParaSite" id="TASK_0000269401-mRNA-1">
    <property type="protein sequence ID" value="TASK_0000269401-mRNA-1"/>
    <property type="gene ID" value="TASK_0000269401"/>
</dbReference>
<feature type="chain" id="PRO_5006449831" evidence="2">
    <location>
        <begin position="17"/>
        <end position="175"/>
    </location>
</feature>
<organism evidence="3">
    <name type="scientific">Taenia asiatica</name>
    <name type="common">Asian tapeworm</name>
    <dbReference type="NCBI Taxonomy" id="60517"/>
    <lineage>
        <taxon>Eukaryota</taxon>
        <taxon>Metazoa</taxon>
        <taxon>Spiralia</taxon>
        <taxon>Lophotrochozoa</taxon>
        <taxon>Platyhelminthes</taxon>
        <taxon>Cestoda</taxon>
        <taxon>Eucestoda</taxon>
        <taxon>Cyclophyllidea</taxon>
        <taxon>Taeniidae</taxon>
        <taxon>Taenia</taxon>
    </lineage>
</organism>
<accession>A0A0R3VZ50</accession>
<protein>
    <submittedName>
        <fullName evidence="3">MACF1</fullName>
    </submittedName>
</protein>
<feature type="signal peptide" evidence="2">
    <location>
        <begin position="1"/>
        <end position="16"/>
    </location>
</feature>
<evidence type="ECO:0000256" key="2">
    <source>
        <dbReference type="SAM" id="SignalP"/>
    </source>
</evidence>
<reference evidence="3" key="1">
    <citation type="submission" date="2017-02" db="UniProtKB">
        <authorList>
            <consortium name="WormBaseParasite"/>
        </authorList>
    </citation>
    <scope>IDENTIFICATION</scope>
</reference>
<keyword evidence="2" id="KW-0732">Signal</keyword>